<comment type="caution">
    <text evidence="1">The sequence shown here is derived from an EMBL/GenBank/DDBJ whole genome shotgun (WGS) entry which is preliminary data.</text>
</comment>
<evidence type="ECO:0000313" key="1">
    <source>
        <dbReference type="EMBL" id="CAK5267147.1"/>
    </source>
</evidence>
<feature type="non-terminal residue" evidence="1">
    <location>
        <position position="77"/>
    </location>
</feature>
<dbReference type="Proteomes" id="UP001295794">
    <property type="component" value="Unassembled WGS sequence"/>
</dbReference>
<gene>
    <name evidence="1" type="ORF">MYCIT1_LOCUS9421</name>
</gene>
<reference evidence="1" key="1">
    <citation type="submission" date="2023-11" db="EMBL/GenBank/DDBJ databases">
        <authorList>
            <person name="De Vega J J."/>
            <person name="De Vega J J."/>
        </authorList>
    </citation>
    <scope>NUCLEOTIDE SEQUENCE</scope>
</reference>
<sequence>MSVASTSLSARSEEPSWSFSSVLVDAKVPLDVRKRSEAVFRRPMVCGRGWEDNSFLGWPNRNDIFRSHEFRDSAPWG</sequence>
<dbReference type="EMBL" id="CAVNYO010000116">
    <property type="protein sequence ID" value="CAK5267147.1"/>
    <property type="molecule type" value="Genomic_DNA"/>
</dbReference>
<dbReference type="AlphaFoldDB" id="A0AAD2Q2I0"/>
<protein>
    <submittedName>
        <fullName evidence="1">Uncharacterized protein</fullName>
    </submittedName>
</protein>
<organism evidence="1 2">
    <name type="scientific">Mycena citricolor</name>
    <dbReference type="NCBI Taxonomy" id="2018698"/>
    <lineage>
        <taxon>Eukaryota</taxon>
        <taxon>Fungi</taxon>
        <taxon>Dikarya</taxon>
        <taxon>Basidiomycota</taxon>
        <taxon>Agaricomycotina</taxon>
        <taxon>Agaricomycetes</taxon>
        <taxon>Agaricomycetidae</taxon>
        <taxon>Agaricales</taxon>
        <taxon>Marasmiineae</taxon>
        <taxon>Mycenaceae</taxon>
        <taxon>Mycena</taxon>
    </lineage>
</organism>
<name>A0AAD2Q2I0_9AGAR</name>
<keyword evidence="2" id="KW-1185">Reference proteome</keyword>
<proteinExistence type="predicted"/>
<accession>A0AAD2Q2I0</accession>
<evidence type="ECO:0000313" key="2">
    <source>
        <dbReference type="Proteomes" id="UP001295794"/>
    </source>
</evidence>